<protein>
    <submittedName>
        <fullName evidence="2">Uncharacterized protein</fullName>
    </submittedName>
</protein>
<dbReference type="OrthoDB" id="10672310at2759"/>
<dbReference type="Proteomes" id="UP000886653">
    <property type="component" value="Unassembled WGS sequence"/>
</dbReference>
<feature type="signal peptide" evidence="1">
    <location>
        <begin position="1"/>
        <end position="17"/>
    </location>
</feature>
<evidence type="ECO:0000256" key="1">
    <source>
        <dbReference type="SAM" id="SignalP"/>
    </source>
</evidence>
<keyword evidence="3" id="KW-1185">Reference proteome</keyword>
<accession>A0A9P6N9W7</accession>
<reference evidence="2" key="1">
    <citation type="submission" date="2013-11" db="EMBL/GenBank/DDBJ databases">
        <title>Genome sequence of the fusiform rust pathogen reveals effectors for host alternation and coevolution with pine.</title>
        <authorList>
            <consortium name="DOE Joint Genome Institute"/>
            <person name="Smith K."/>
            <person name="Pendleton A."/>
            <person name="Kubisiak T."/>
            <person name="Anderson C."/>
            <person name="Salamov A."/>
            <person name="Aerts A."/>
            <person name="Riley R."/>
            <person name="Clum A."/>
            <person name="Lindquist E."/>
            <person name="Ence D."/>
            <person name="Campbell M."/>
            <person name="Kronenberg Z."/>
            <person name="Feau N."/>
            <person name="Dhillon B."/>
            <person name="Hamelin R."/>
            <person name="Burleigh J."/>
            <person name="Smith J."/>
            <person name="Yandell M."/>
            <person name="Nelson C."/>
            <person name="Grigoriev I."/>
            <person name="Davis J."/>
        </authorList>
    </citation>
    <scope>NUCLEOTIDE SEQUENCE</scope>
    <source>
        <strain evidence="2">G11</strain>
    </source>
</reference>
<name>A0A9P6N9W7_9BASI</name>
<organism evidence="2 3">
    <name type="scientific">Cronartium quercuum f. sp. fusiforme G11</name>
    <dbReference type="NCBI Taxonomy" id="708437"/>
    <lineage>
        <taxon>Eukaryota</taxon>
        <taxon>Fungi</taxon>
        <taxon>Dikarya</taxon>
        <taxon>Basidiomycota</taxon>
        <taxon>Pucciniomycotina</taxon>
        <taxon>Pucciniomycetes</taxon>
        <taxon>Pucciniales</taxon>
        <taxon>Coleosporiaceae</taxon>
        <taxon>Cronartium</taxon>
    </lineage>
</organism>
<keyword evidence="1" id="KW-0732">Signal</keyword>
<dbReference type="EMBL" id="MU167375">
    <property type="protein sequence ID" value="KAG0141687.1"/>
    <property type="molecule type" value="Genomic_DNA"/>
</dbReference>
<proteinExistence type="predicted"/>
<dbReference type="PROSITE" id="PS51257">
    <property type="entry name" value="PROKAR_LIPOPROTEIN"/>
    <property type="match status" value="1"/>
</dbReference>
<comment type="caution">
    <text evidence="2">The sequence shown here is derived from an EMBL/GenBank/DDBJ whole genome shotgun (WGS) entry which is preliminary data.</text>
</comment>
<dbReference type="AlphaFoldDB" id="A0A9P6N9W7"/>
<evidence type="ECO:0000313" key="2">
    <source>
        <dbReference type="EMBL" id="KAG0141687.1"/>
    </source>
</evidence>
<gene>
    <name evidence="2" type="ORF">CROQUDRAFT_673965</name>
</gene>
<feature type="chain" id="PRO_5040357272" evidence="1">
    <location>
        <begin position="18"/>
        <end position="550"/>
    </location>
</feature>
<sequence>MDHLRFLFVFIIWSTSASCFIKPGDDVESLKALETQSSSVSTEYMDGETSFEVDQAEEQKPFAFLDIFEEGYSNREITRERYEEKWKEENLDKARMISIGKLIGLEPHSEFFSITQFPGWRDKTSSGWIETVYKQFPLLREEQKTDDFRRELTWYETQIFKNAISNNIQMKTLRRNFKIIQSSTWPDNQRTPIDTSHNWILHQYVEEWGSMNLRRKMMMKFGELLGIHQGGVQYITKESYEKLKTFSTKKKSAKIPDWFRTSYLVSLSTEEYKILDFNLSYADREPWWNERQMKTWQEREMPIEVLAKIGGLLKLGGPSMISPKEVKEVRTQVLGALKEFFETEEIDKDLTLSDVPRGTISTHLHDSTTTYGPGKPRTDYASGFESQYQNIKPTKEELEEIRKALKNNKLRTLESKDLSELFQMTLLMEGIPVESGLEYSEALNVIKQSTKKDLKEKGEAVLWATQKILHPPDFYASLRMHTLIENYFTKLMGKDFIESVRLKALMGPEYYRNKVRFSRKMKRVYESLIRLCRKKNSEPENRHPWGARTF</sequence>
<evidence type="ECO:0000313" key="3">
    <source>
        <dbReference type="Proteomes" id="UP000886653"/>
    </source>
</evidence>